<protein>
    <submittedName>
        <fullName evidence="2">Uncharacterized protein</fullName>
    </submittedName>
</protein>
<feature type="region of interest" description="Disordered" evidence="1">
    <location>
        <begin position="143"/>
        <end position="319"/>
    </location>
</feature>
<keyword evidence="3" id="KW-1185">Reference proteome</keyword>
<evidence type="ECO:0000313" key="3">
    <source>
        <dbReference type="Proteomes" id="UP000319257"/>
    </source>
</evidence>
<evidence type="ECO:0000313" key="2">
    <source>
        <dbReference type="EMBL" id="TPX13133.1"/>
    </source>
</evidence>
<feature type="region of interest" description="Disordered" evidence="1">
    <location>
        <begin position="406"/>
        <end position="469"/>
    </location>
</feature>
<gene>
    <name evidence="2" type="ORF">E0L32_006559</name>
</gene>
<dbReference type="GeneID" id="41974006"/>
<name>A0A507AZQ4_9PEZI</name>
<feature type="compositionally biased region" description="Low complexity" evidence="1">
    <location>
        <begin position="241"/>
        <end position="266"/>
    </location>
</feature>
<sequence length="469" mass="48984">MSVFSLIRRGRQAAKEHKDKQAEKDKKAAEKPPYKHVPTHAAVDALNGAPQTWRADDRPRIIEQHKRRSAMTASGLGMHVAGSMTPVHSGMMPRVNSSLSHVSYPSVYANPMVKVPRAYSYSSMPGWSDRGGEVVYTPMMERPQSAAVKGKTVDRPAMVDSGRASRTSSKAGSPVGSSGDSTSSQDDLEMPAKQSWSQRAPDSRAAAVRVVNSSDQPHRLHPSRRVSDPPAAVVHSPQPQARSTYYPPSSSRPSAPRTATAPTASPMTGAGIPPVPALPPMNFSSPSRMSRPGSASSHRISSGFGLPNSSTSSSTTAADIDPAYIAEPFPDFDTMPRAVSDDSSVPPMGMAISTTATIDAASSVAAAATASTRVDAIDFSAPRALVNEAPAQAAKEPRPVAVTTTALPAPPADLHDATSAPVQTAPPVTPAAPPRASKLSKAHGGGGARLTKKNRWSLRGSSKPAAVAV</sequence>
<reference evidence="2 3" key="1">
    <citation type="submission" date="2019-06" db="EMBL/GenBank/DDBJ databases">
        <title>Draft genome sequence of the filamentous fungus Phialemoniopsis curvata isolated from diesel fuel.</title>
        <authorList>
            <person name="Varaljay V.A."/>
            <person name="Lyon W.J."/>
            <person name="Crouch A.L."/>
            <person name="Drake C.E."/>
            <person name="Hollomon J.M."/>
            <person name="Nadeau L.J."/>
            <person name="Nunn H.S."/>
            <person name="Stevenson B.S."/>
            <person name="Bojanowski C.L."/>
            <person name="Crookes-Goodson W.J."/>
        </authorList>
    </citation>
    <scope>NUCLEOTIDE SEQUENCE [LARGE SCALE GENOMIC DNA]</scope>
    <source>
        <strain evidence="2 3">D216</strain>
    </source>
</reference>
<dbReference type="AlphaFoldDB" id="A0A507AZQ4"/>
<organism evidence="2 3">
    <name type="scientific">Thyridium curvatum</name>
    <dbReference type="NCBI Taxonomy" id="1093900"/>
    <lineage>
        <taxon>Eukaryota</taxon>
        <taxon>Fungi</taxon>
        <taxon>Dikarya</taxon>
        <taxon>Ascomycota</taxon>
        <taxon>Pezizomycotina</taxon>
        <taxon>Sordariomycetes</taxon>
        <taxon>Sordariomycetidae</taxon>
        <taxon>Thyridiales</taxon>
        <taxon>Thyridiaceae</taxon>
        <taxon>Thyridium</taxon>
    </lineage>
</organism>
<accession>A0A507AZQ4</accession>
<feature type="compositionally biased region" description="Low complexity" evidence="1">
    <location>
        <begin position="172"/>
        <end position="185"/>
    </location>
</feature>
<feature type="compositionally biased region" description="Polar residues" evidence="1">
    <location>
        <begin position="282"/>
        <end position="300"/>
    </location>
</feature>
<evidence type="ECO:0000256" key="1">
    <source>
        <dbReference type="SAM" id="MobiDB-lite"/>
    </source>
</evidence>
<dbReference type="OrthoDB" id="5225441at2759"/>
<dbReference type="InParanoid" id="A0A507AZQ4"/>
<dbReference type="EMBL" id="SKBQ01000037">
    <property type="protein sequence ID" value="TPX13133.1"/>
    <property type="molecule type" value="Genomic_DNA"/>
</dbReference>
<proteinExistence type="predicted"/>
<dbReference type="Proteomes" id="UP000319257">
    <property type="component" value="Unassembled WGS sequence"/>
</dbReference>
<dbReference type="RefSeq" id="XP_030994844.1">
    <property type="nucleotide sequence ID" value="XM_031141205.1"/>
</dbReference>
<comment type="caution">
    <text evidence="2">The sequence shown here is derived from an EMBL/GenBank/DDBJ whole genome shotgun (WGS) entry which is preliminary data.</text>
</comment>
<feature type="region of interest" description="Disordered" evidence="1">
    <location>
        <begin position="1"/>
        <end position="42"/>
    </location>
</feature>
<feature type="compositionally biased region" description="Basic and acidic residues" evidence="1">
    <location>
        <begin position="13"/>
        <end position="33"/>
    </location>
</feature>
<feature type="compositionally biased region" description="Low complexity" evidence="1">
    <location>
        <begin position="417"/>
        <end position="426"/>
    </location>
</feature>